<protein>
    <submittedName>
        <fullName evidence="4">Reverse transcriptase domain</fullName>
    </submittedName>
</protein>
<dbReference type="Pfam" id="PF07734">
    <property type="entry name" value="FBA_1"/>
    <property type="match status" value="1"/>
</dbReference>
<evidence type="ECO:0000256" key="1">
    <source>
        <dbReference type="SAM" id="Coils"/>
    </source>
</evidence>
<dbReference type="AlphaFoldDB" id="A0A8T2BNQ9"/>
<keyword evidence="4" id="KW-0695">RNA-directed DNA polymerase</keyword>
<dbReference type="PANTHER" id="PTHR31635:SF196">
    <property type="entry name" value="REVERSE TRANSCRIPTASE DOMAIN-CONTAINING PROTEIN-RELATED"/>
    <property type="match status" value="1"/>
</dbReference>
<keyword evidence="4" id="KW-0808">Transferase</keyword>
<feature type="compositionally biased region" description="Polar residues" evidence="2">
    <location>
        <begin position="1"/>
        <end position="25"/>
    </location>
</feature>
<evidence type="ECO:0000313" key="5">
    <source>
        <dbReference type="Proteomes" id="UP000694240"/>
    </source>
</evidence>
<dbReference type="PROSITE" id="PS50878">
    <property type="entry name" value="RT_POL"/>
    <property type="match status" value="1"/>
</dbReference>
<evidence type="ECO:0000313" key="4">
    <source>
        <dbReference type="EMBL" id="KAG7585341.1"/>
    </source>
</evidence>
<dbReference type="Proteomes" id="UP000694240">
    <property type="component" value="Chromosome 7"/>
</dbReference>
<sequence>MPSARTSQQKLLVEASASQSLSSREPVQKGNEERGDLLFPPTQHKDNNQWIFAVPMKPALICLIETHVKQAKIAKFVNSLLPGWHFEENYSFSELGKIWILWHPSVKVVILSKSLQMVTCEVHFPENPVSFIVSFVYASNEEAARRSLWGEIVCQASRQSMTGKAWAVLGDFNQILVPADHSTRIDMNMDRAMREFSDSLLQASLMDLVYRGSSFTWWNKRKASPVAKKLDRILVNDDWQALFPFSTGFFGAPIFSDHSPGSISLNPAEPRQKKPFKFFNFLLKNQNFLPLICESWHSINVVGSDMYRVAAKLRDLKKIIREFSKENYSNLEKRVKEALEVLSVAQVRMLSSPSIVNADLELEAARKWDTLSKAEESFFYQKSRITWLDVGDQNSAYFHRMAATRQSINHIHFLDDDAGNRITTQLGIKSHCVEFFKDLLGSDVPQSLFVQEDIKAILNFECSADQRVSLDAMFTKEEIKDAFFSLPRNKSSGPDGYSAEFFISCWSVVGVEVTAAVSEFFSSGKLLKQWNSTCLVLIPKIQNASKVSDFRPISCLNTIYKVISKLLAFRLKSILPSVVSHSQSAFMPGRLLSENVLLASEIVQGYNRRNIEPRAMLKIDLRKAFDTVRWDFVLSTLSALGIPEKCIGWIRECVCTPTFSISVNGMSDGFFKSTRGLRQGDPLSPYLFVLAMEVFSRLLVSRFESGYISYHPKASALDISHLMFADDVMVFFDGSSSSLHGIYEVLDDFAGWSGLTMNREKTLLFHAGLSPRGEAEIAHYGFPSGTLPVRYLGLPLMSRKLRINEYSPLLEKITNKFRGWATKSLSFAGRTQLLKSGQNSLVKCLFTQKRGWLGTTQTFCLEHYLVPQAHLVTLLKQRFFMGRLATSPQEFMLKTHSHIYSISVNLNDDPTIKVRDFELPGHRYHLEGTYDGNFFMYDFHKGGSVVSNPLLRQTKWIPADEIICSMSMGYDGSRPEKSYSIIGDNSYNTDHLAGKVTRRFAVFEFATNAWKITNHTSFHKESHSELIVSDSDRVSLNGNLYWTAYNYNETGQYFIIMLDFSKEIEKRRIFCILPFKGKTACTHTRGLAIYKGDRFSALEQCARTREIEIWVTKNKIGNGDDEDNVVWIKFMTVSIPNFPLLSVVIDVAGEEAYHLQPRLFEKIIPERCRYEVLSTKAEIRLAKPEIITWSSLKYGKGQGDMRT</sequence>
<dbReference type="NCBIfam" id="TIGR01640">
    <property type="entry name" value="F_box_assoc_1"/>
    <property type="match status" value="1"/>
</dbReference>
<keyword evidence="4" id="KW-0548">Nucleotidyltransferase</keyword>
<organism evidence="4 5">
    <name type="scientific">Arabidopsis thaliana x Arabidopsis arenosa</name>
    <dbReference type="NCBI Taxonomy" id="1240361"/>
    <lineage>
        <taxon>Eukaryota</taxon>
        <taxon>Viridiplantae</taxon>
        <taxon>Streptophyta</taxon>
        <taxon>Embryophyta</taxon>
        <taxon>Tracheophyta</taxon>
        <taxon>Spermatophyta</taxon>
        <taxon>Magnoliopsida</taxon>
        <taxon>eudicotyledons</taxon>
        <taxon>Gunneridae</taxon>
        <taxon>Pentapetalae</taxon>
        <taxon>rosids</taxon>
        <taxon>malvids</taxon>
        <taxon>Brassicales</taxon>
        <taxon>Brassicaceae</taxon>
        <taxon>Camelineae</taxon>
        <taxon>Arabidopsis</taxon>
    </lineage>
</organism>
<dbReference type="InterPro" id="IPR000477">
    <property type="entry name" value="RT_dom"/>
</dbReference>
<feature type="domain" description="Reverse transcriptase" evidence="3">
    <location>
        <begin position="519"/>
        <end position="796"/>
    </location>
</feature>
<evidence type="ECO:0000256" key="2">
    <source>
        <dbReference type="SAM" id="MobiDB-lite"/>
    </source>
</evidence>
<dbReference type="InterPro" id="IPR017451">
    <property type="entry name" value="F-box-assoc_interact_dom"/>
</dbReference>
<reference evidence="4 5" key="1">
    <citation type="submission" date="2020-12" db="EMBL/GenBank/DDBJ databases">
        <title>Concerted genomic and epigenomic changes stabilize Arabidopsis allopolyploids.</title>
        <authorList>
            <person name="Chen Z."/>
        </authorList>
    </citation>
    <scope>NUCLEOTIDE SEQUENCE [LARGE SCALE GENOMIC DNA]</scope>
    <source>
        <strain evidence="4">Allo738</strain>
        <tissue evidence="4">Leaf</tissue>
    </source>
</reference>
<keyword evidence="1" id="KW-0175">Coiled coil</keyword>
<dbReference type="Pfam" id="PF03372">
    <property type="entry name" value="Exo_endo_phos"/>
    <property type="match status" value="1"/>
</dbReference>
<dbReference type="InterPro" id="IPR006527">
    <property type="entry name" value="F-box-assoc_dom_typ1"/>
</dbReference>
<accession>A0A8T2BNQ9</accession>
<dbReference type="InterPro" id="IPR005135">
    <property type="entry name" value="Endo/exonuclease/phosphatase"/>
</dbReference>
<proteinExistence type="predicted"/>
<feature type="region of interest" description="Disordered" evidence="2">
    <location>
        <begin position="1"/>
        <end position="39"/>
    </location>
</feature>
<evidence type="ECO:0000259" key="3">
    <source>
        <dbReference type="PROSITE" id="PS50878"/>
    </source>
</evidence>
<dbReference type="PANTHER" id="PTHR31635">
    <property type="entry name" value="REVERSE TRANSCRIPTASE DOMAIN-CONTAINING PROTEIN-RELATED"/>
    <property type="match status" value="1"/>
</dbReference>
<feature type="compositionally biased region" description="Basic and acidic residues" evidence="2">
    <location>
        <begin position="26"/>
        <end position="36"/>
    </location>
</feature>
<dbReference type="EMBL" id="JAEFBK010000007">
    <property type="protein sequence ID" value="KAG7585341.1"/>
    <property type="molecule type" value="Genomic_DNA"/>
</dbReference>
<dbReference type="CDD" id="cd06466">
    <property type="entry name" value="p23_CS_SGT1_like"/>
    <property type="match status" value="1"/>
</dbReference>
<dbReference type="Pfam" id="PF00078">
    <property type="entry name" value="RVT_1"/>
    <property type="match status" value="1"/>
</dbReference>
<dbReference type="CDD" id="cd01650">
    <property type="entry name" value="RT_nLTR_like"/>
    <property type="match status" value="1"/>
</dbReference>
<gene>
    <name evidence="4" type="ORF">ISN45_Aa02g007010</name>
</gene>
<keyword evidence="5" id="KW-1185">Reference proteome</keyword>
<name>A0A8T2BNQ9_9BRAS</name>
<comment type="caution">
    <text evidence="4">The sequence shown here is derived from an EMBL/GenBank/DDBJ whole genome shotgun (WGS) entry which is preliminary data.</text>
</comment>
<feature type="coiled-coil region" evidence="1">
    <location>
        <begin position="321"/>
        <end position="348"/>
    </location>
</feature>
<dbReference type="GO" id="GO:0003964">
    <property type="term" value="F:RNA-directed DNA polymerase activity"/>
    <property type="evidence" value="ECO:0007669"/>
    <property type="project" value="UniProtKB-KW"/>
</dbReference>